<dbReference type="Proteomes" id="UP000235703">
    <property type="component" value="Unassembled WGS sequence"/>
</dbReference>
<evidence type="ECO:0000313" key="3">
    <source>
        <dbReference type="Proteomes" id="UP000235703"/>
    </source>
</evidence>
<dbReference type="InterPro" id="IPR031423">
    <property type="entry name" value="Phosphatase_SCO2771"/>
</dbReference>
<feature type="region of interest" description="Disordered" evidence="1">
    <location>
        <begin position="1"/>
        <end position="74"/>
    </location>
</feature>
<dbReference type="EMBL" id="PNFZ01000001">
    <property type="protein sequence ID" value="PMB99264.1"/>
    <property type="molecule type" value="Genomic_DNA"/>
</dbReference>
<keyword evidence="3" id="KW-1185">Reference proteome</keyword>
<proteinExistence type="predicted"/>
<accession>A0A2N6PKQ7</accession>
<dbReference type="OrthoDB" id="3511799at2"/>
<dbReference type="Pfam" id="PF15698">
    <property type="entry name" value="Phosphatase"/>
    <property type="match status" value="1"/>
</dbReference>
<evidence type="ECO:0000313" key="2">
    <source>
        <dbReference type="EMBL" id="PMB99264.1"/>
    </source>
</evidence>
<feature type="compositionally biased region" description="Polar residues" evidence="1">
    <location>
        <begin position="19"/>
        <end position="38"/>
    </location>
</feature>
<name>A0A2N6PKQ7_9MICO</name>
<protein>
    <submittedName>
        <fullName evidence="2">Taurine ABC transporter ATPase</fullName>
    </submittedName>
</protein>
<reference evidence="2 3" key="1">
    <citation type="submission" date="2017-09" db="EMBL/GenBank/DDBJ databases">
        <title>Bacterial strain isolated from the female urinary microbiota.</title>
        <authorList>
            <person name="Thomas-White K."/>
            <person name="Kumar N."/>
            <person name="Forster S."/>
            <person name="Putonti C."/>
            <person name="Lawley T."/>
            <person name="Wolfe A.J."/>
        </authorList>
    </citation>
    <scope>NUCLEOTIDE SEQUENCE [LARGE SCALE GENOMIC DNA]</scope>
    <source>
        <strain evidence="2 3">UMB0680</strain>
    </source>
</reference>
<comment type="caution">
    <text evidence="2">The sequence shown here is derived from an EMBL/GenBank/DDBJ whole genome shotgun (WGS) entry which is preliminary data.</text>
</comment>
<organism evidence="2 3">
    <name type="scientific">Brevibacterium luteolum</name>
    <dbReference type="NCBI Taxonomy" id="199591"/>
    <lineage>
        <taxon>Bacteria</taxon>
        <taxon>Bacillati</taxon>
        <taxon>Actinomycetota</taxon>
        <taxon>Actinomycetes</taxon>
        <taxon>Micrococcales</taxon>
        <taxon>Brevibacteriaceae</taxon>
        <taxon>Brevibacterium</taxon>
    </lineage>
</organism>
<sequence>MSNHSSSPHADEESPAVPLTQSGREGRSQRYSPRSAPTAQCFGRLNAGIADREGETSVTEEQSVPAATGNVPGPLFEEHPDLAAALEAGRITGEVGTPRENNLSHIHRFLDQERQFDFGVALTQEWDYAKVFALMVEKVGLRPDPAFTEGVDTISTERCIAALARFGDVLGSAVAAQARILFATGHPGGMLPVHMAFAQWAAAHGAEVISPDGYIAVPEIGGDLRRISGVWVWHQHGGVPHTHLAEPMAALLDELTTRGEEAPDLVVADHGWAGCAGTRGIRSIGFADCNDPALFVAEAQGQVEVSVPLDDDVVPQLYQPLIDFVLQIAAEHLDG</sequence>
<evidence type="ECO:0000256" key="1">
    <source>
        <dbReference type="SAM" id="MobiDB-lite"/>
    </source>
</evidence>
<gene>
    <name evidence="2" type="ORF">CJ198_01635</name>
</gene>
<dbReference type="AlphaFoldDB" id="A0A2N6PKQ7"/>